<proteinExistence type="predicted"/>
<evidence type="ECO:0000256" key="1">
    <source>
        <dbReference type="SAM" id="SignalP"/>
    </source>
</evidence>
<organism evidence="2 3">
    <name type="scientific">Selenomonas bovis</name>
    <dbReference type="NCBI Taxonomy" id="416586"/>
    <lineage>
        <taxon>Bacteria</taxon>
        <taxon>Bacillati</taxon>
        <taxon>Bacillota</taxon>
        <taxon>Negativicutes</taxon>
        <taxon>Selenomonadales</taxon>
        <taxon>Selenomonadaceae</taxon>
        <taxon>Selenomonas</taxon>
    </lineage>
</organism>
<protein>
    <submittedName>
        <fullName evidence="2">Acylphosphatase</fullName>
    </submittedName>
</protein>
<reference evidence="2 3" key="1">
    <citation type="submission" date="2020-04" db="EMBL/GenBank/DDBJ databases">
        <authorList>
            <person name="Hitch T.C.A."/>
            <person name="Wylensek D."/>
            <person name="Clavel T."/>
        </authorList>
    </citation>
    <scope>NUCLEOTIDE SEQUENCE [LARGE SCALE GENOMIC DNA]</scope>
    <source>
        <strain evidence="2 3">PG-130-P53-12</strain>
    </source>
</reference>
<dbReference type="RefSeq" id="WP_170077335.1">
    <property type="nucleotide sequence ID" value="NZ_JABAFA010000010.1"/>
</dbReference>
<evidence type="ECO:0000313" key="2">
    <source>
        <dbReference type="EMBL" id="NMD98764.1"/>
    </source>
</evidence>
<feature type="chain" id="PRO_5032359488" evidence="1">
    <location>
        <begin position="24"/>
        <end position="440"/>
    </location>
</feature>
<comment type="caution">
    <text evidence="2">The sequence shown here is derived from an EMBL/GenBank/DDBJ whole genome shotgun (WGS) entry which is preliminary data.</text>
</comment>
<dbReference type="Proteomes" id="UP000543804">
    <property type="component" value="Unassembled WGS sequence"/>
</dbReference>
<keyword evidence="3" id="KW-1185">Reference proteome</keyword>
<dbReference type="EMBL" id="JABAFA010000010">
    <property type="protein sequence ID" value="NMD98764.1"/>
    <property type="molecule type" value="Genomic_DNA"/>
</dbReference>
<sequence>MRILATAIAAAALLLLPALPAWQAVLPESVAQAAQRIDTVRAVVRAPGALPPPVERRMEASIEAISEQLLVGKPAALGNTQADKAAALISEVFDKVLVGYTVRSVRVIPAAQALVRVELLPWDDTIDSVTVETHVDGMPPEVEQMVRRDLAGIEQVFDRSLIGLPVAATDWTNGVLKREVNEFLAAHLPEFRADFDVAADAAAHVTLTVYPRVPVVRTVDLSMRSDTLPNMLLLTHRELMRERVDMLVGVPVAFTERHRAAFEALFAAALDAQPDFRHQRMKTVVAFTPGERATVMCRSDSQRYRLRLTGWLDIGRSAGENHSAKDDLLVRLHAGRMLTPRDEAYGLLDVTPQDVAWRWQMGWHHSFGQGMQAGMRYDFKDERLVWDAVWQLTRDWLLRYEYHEADSRGEGALRYRLHDFLSVEYALDDAGGWLRLIGNF</sequence>
<name>A0A848B9G4_9FIRM</name>
<gene>
    <name evidence="2" type="ORF">HF878_04590</name>
</gene>
<dbReference type="AlphaFoldDB" id="A0A848B9G4"/>
<accession>A0A848B9G4</accession>
<evidence type="ECO:0000313" key="3">
    <source>
        <dbReference type="Proteomes" id="UP000543804"/>
    </source>
</evidence>
<feature type="signal peptide" evidence="1">
    <location>
        <begin position="1"/>
        <end position="23"/>
    </location>
</feature>
<keyword evidence="1" id="KW-0732">Signal</keyword>